<dbReference type="EMBL" id="VZDO01000010">
    <property type="protein sequence ID" value="KAB0679312.1"/>
    <property type="molecule type" value="Genomic_DNA"/>
</dbReference>
<evidence type="ECO:0000256" key="2">
    <source>
        <dbReference type="ARBA" id="ARBA00008520"/>
    </source>
</evidence>
<reference evidence="4 5" key="1">
    <citation type="submission" date="2019-09" db="EMBL/GenBank/DDBJ databases">
        <title>YIM 132180 draft genome.</title>
        <authorList>
            <person name="Zhang K."/>
        </authorList>
    </citation>
    <scope>NUCLEOTIDE SEQUENCE [LARGE SCALE GENOMIC DNA]</scope>
    <source>
        <strain evidence="4 5">YIM 132180</strain>
    </source>
</reference>
<evidence type="ECO:0000313" key="5">
    <source>
        <dbReference type="Proteomes" id="UP000432089"/>
    </source>
</evidence>
<dbReference type="GO" id="GO:0042597">
    <property type="term" value="C:periplasmic space"/>
    <property type="evidence" value="ECO:0007669"/>
    <property type="project" value="UniProtKB-SubCell"/>
</dbReference>
<dbReference type="InterPro" id="IPR006059">
    <property type="entry name" value="SBP"/>
</dbReference>
<sequence>MTMRMNRRSMLLGGLGGAAALSLGTLGGPAFAQAQRLRFIWWGSQERADRTMKAIAAFKTEMPDAEIVGEFAGWQDYWPRLATQVAGRNAPDVIQMDYRYLFEYARRGALMPLDDQIGKALKIEDFGAANIDSGRVDGKLYAVNLGVNSSAVIYDAAAWEKAGVEPPKLGTTWEQFAANCVKFGENKPKPGYYATTDWGGSEPAFENWLRQNGKALYTPDGALGYEAADATAWFKLWAGMRDNGACVPADIQALDNANIDASPLTTGKAAAAYANSNQFVGFQKLNKSKLGVGGFPLLKAGGPSGHYLKPSMQLSLSATLKDPAAALRFTNFLVAEGPGVKALGIERGVPASPAMRDLITPELNDVDKAIVEFLDQLTPTVGPLPPSPPTGAGEFQNVLKRFNEEVGFDQTAPEDAGTRLVDEANALLKRG</sequence>
<dbReference type="PANTHER" id="PTHR43649">
    <property type="entry name" value="ARABINOSE-BINDING PROTEIN-RELATED"/>
    <property type="match status" value="1"/>
</dbReference>
<keyword evidence="5" id="KW-1185">Reference proteome</keyword>
<dbReference type="InterPro" id="IPR050490">
    <property type="entry name" value="Bact_solute-bd_prot1"/>
</dbReference>
<dbReference type="PROSITE" id="PS51318">
    <property type="entry name" value="TAT"/>
    <property type="match status" value="1"/>
</dbReference>
<dbReference type="PANTHER" id="PTHR43649:SF11">
    <property type="entry name" value="ABC TRANSPORTER SUBSTRATE-BINDING PROTEIN YESO-RELATED"/>
    <property type="match status" value="1"/>
</dbReference>
<comment type="similarity">
    <text evidence="2">Belongs to the bacterial solute-binding protein 1 family.</text>
</comment>
<keyword evidence="3" id="KW-0574">Periplasm</keyword>
<proteinExistence type="inferred from homology"/>
<dbReference type="RefSeq" id="WP_150970317.1">
    <property type="nucleotide sequence ID" value="NZ_VZDO01000010.1"/>
</dbReference>
<dbReference type="Gene3D" id="3.40.190.10">
    <property type="entry name" value="Periplasmic binding protein-like II"/>
    <property type="match status" value="2"/>
</dbReference>
<evidence type="ECO:0000256" key="3">
    <source>
        <dbReference type="ARBA" id="ARBA00022764"/>
    </source>
</evidence>
<accession>A0A7V7PNI1</accession>
<protein>
    <submittedName>
        <fullName evidence="4">Extracellular solute-binding protein</fullName>
    </submittedName>
</protein>
<dbReference type="AlphaFoldDB" id="A0A7V7PNI1"/>
<comment type="caution">
    <text evidence="4">The sequence shown here is derived from an EMBL/GenBank/DDBJ whole genome shotgun (WGS) entry which is preliminary data.</text>
</comment>
<name>A0A7V7PNI1_9HYPH</name>
<dbReference type="SUPFAM" id="SSF53850">
    <property type="entry name" value="Periplasmic binding protein-like II"/>
    <property type="match status" value="1"/>
</dbReference>
<dbReference type="Proteomes" id="UP000432089">
    <property type="component" value="Unassembled WGS sequence"/>
</dbReference>
<comment type="subcellular location">
    <subcellularLocation>
        <location evidence="1">Periplasm</location>
    </subcellularLocation>
</comment>
<evidence type="ECO:0000313" key="4">
    <source>
        <dbReference type="EMBL" id="KAB0679312.1"/>
    </source>
</evidence>
<gene>
    <name evidence="4" type="ORF">F6X38_13315</name>
</gene>
<dbReference type="InterPro" id="IPR006311">
    <property type="entry name" value="TAT_signal"/>
</dbReference>
<organism evidence="4 5">
    <name type="scientific">Plantimonas leprariae</name>
    <dbReference type="NCBI Taxonomy" id="2615207"/>
    <lineage>
        <taxon>Bacteria</taxon>
        <taxon>Pseudomonadati</taxon>
        <taxon>Pseudomonadota</taxon>
        <taxon>Alphaproteobacteria</taxon>
        <taxon>Hyphomicrobiales</taxon>
        <taxon>Aurantimonadaceae</taxon>
        <taxon>Plantimonas</taxon>
    </lineage>
</organism>
<evidence type="ECO:0000256" key="1">
    <source>
        <dbReference type="ARBA" id="ARBA00004418"/>
    </source>
</evidence>
<dbReference type="Pfam" id="PF01547">
    <property type="entry name" value="SBP_bac_1"/>
    <property type="match status" value="1"/>
</dbReference>